<keyword evidence="3" id="KW-1185">Reference proteome</keyword>
<reference evidence="2 3" key="1">
    <citation type="submission" date="2017-03" db="EMBL/GenBank/DDBJ databases">
        <title>WGS assembly of Porphyra umbilicalis.</title>
        <authorList>
            <person name="Brawley S.H."/>
            <person name="Blouin N.A."/>
            <person name="Ficko-Blean E."/>
            <person name="Wheeler G.L."/>
            <person name="Lohr M."/>
            <person name="Goodson H.V."/>
            <person name="Jenkins J.W."/>
            <person name="Blaby-Haas C.E."/>
            <person name="Helliwell K.E."/>
            <person name="Chan C."/>
            <person name="Marriage T."/>
            <person name="Bhattacharya D."/>
            <person name="Klein A.S."/>
            <person name="Badis Y."/>
            <person name="Brodie J."/>
            <person name="Cao Y."/>
            <person name="Collen J."/>
            <person name="Dittami S.M."/>
            <person name="Gachon C.M."/>
            <person name="Green B.R."/>
            <person name="Karpowicz S."/>
            <person name="Kim J.W."/>
            <person name="Kudahl U."/>
            <person name="Lin S."/>
            <person name="Michel G."/>
            <person name="Mittag M."/>
            <person name="Olson B.J."/>
            <person name="Pangilinan J."/>
            <person name="Peng Y."/>
            <person name="Qiu H."/>
            <person name="Shu S."/>
            <person name="Singer J.T."/>
            <person name="Smith A.G."/>
            <person name="Sprecher B.N."/>
            <person name="Wagner V."/>
            <person name="Wang W."/>
            <person name="Wang Z.-Y."/>
            <person name="Yan J."/>
            <person name="Yarish C."/>
            <person name="Zoeuner-Riek S."/>
            <person name="Zhuang Y."/>
            <person name="Zou Y."/>
            <person name="Lindquist E.A."/>
            <person name="Grimwood J."/>
            <person name="Barry K."/>
            <person name="Rokhsar D.S."/>
            <person name="Schmutz J."/>
            <person name="Stiller J.W."/>
            <person name="Grossman A.R."/>
            <person name="Prochnik S.E."/>
        </authorList>
    </citation>
    <scope>NUCLEOTIDE SEQUENCE [LARGE SCALE GENOMIC DNA]</scope>
    <source>
        <strain evidence="2">4086291</strain>
    </source>
</reference>
<feature type="compositionally biased region" description="Basic residues" evidence="1">
    <location>
        <begin position="186"/>
        <end position="195"/>
    </location>
</feature>
<accession>A0A1X6P3D5</accession>
<name>A0A1X6P3D5_PORUM</name>
<feature type="compositionally biased region" description="Basic residues" evidence="1">
    <location>
        <begin position="211"/>
        <end position="230"/>
    </location>
</feature>
<proteinExistence type="predicted"/>
<feature type="region of interest" description="Disordered" evidence="1">
    <location>
        <begin position="112"/>
        <end position="244"/>
    </location>
</feature>
<gene>
    <name evidence="2" type="ORF">BU14_0243s0010</name>
</gene>
<evidence type="ECO:0000313" key="2">
    <source>
        <dbReference type="EMBL" id="OSX75275.1"/>
    </source>
</evidence>
<evidence type="ECO:0000256" key="1">
    <source>
        <dbReference type="SAM" id="MobiDB-lite"/>
    </source>
</evidence>
<dbReference type="Proteomes" id="UP000218209">
    <property type="component" value="Unassembled WGS sequence"/>
</dbReference>
<sequence>MHCTLREAGFAACEPKGTSWRDDGGSARKQSILIPAFLCAQLSCPEPMGTKEQWAACGHLADGGDTRCGAARHGSKEAAPRGAACPRPHLCRAPRWTVRGCPRGWRTRRVSATRPARLVADGSARPRRPQVPVDVPRPRPPSRHVIAVARAQDAPRPPSSSAWRRRLGGAPPSSRPEKRNASIKNKQTRQKRRSCTHVLKGPKAAQQPAPRVRKGGRPPKLRNVPPRHHNPGGDQATRRKPLSQ</sequence>
<dbReference type="EMBL" id="KV918909">
    <property type="protein sequence ID" value="OSX75275.1"/>
    <property type="molecule type" value="Genomic_DNA"/>
</dbReference>
<evidence type="ECO:0000313" key="3">
    <source>
        <dbReference type="Proteomes" id="UP000218209"/>
    </source>
</evidence>
<protein>
    <submittedName>
        <fullName evidence="2">Uncharacterized protein</fullName>
    </submittedName>
</protein>
<organism evidence="2 3">
    <name type="scientific">Porphyra umbilicalis</name>
    <name type="common">Purple laver</name>
    <name type="synonym">Red alga</name>
    <dbReference type="NCBI Taxonomy" id="2786"/>
    <lineage>
        <taxon>Eukaryota</taxon>
        <taxon>Rhodophyta</taxon>
        <taxon>Bangiophyceae</taxon>
        <taxon>Bangiales</taxon>
        <taxon>Bangiaceae</taxon>
        <taxon>Porphyra</taxon>
    </lineage>
</organism>
<dbReference type="AlphaFoldDB" id="A0A1X6P3D5"/>